<gene>
    <name evidence="2" type="ORF">F8388_005105</name>
    <name evidence="3" type="ORF">G4B88_017621</name>
</gene>
<name>A0A7J6I514_CANSA</name>
<evidence type="ECO:0000313" key="2">
    <source>
        <dbReference type="EMBL" id="KAF4351827.1"/>
    </source>
</evidence>
<evidence type="ECO:0000313" key="4">
    <source>
        <dbReference type="Proteomes" id="UP000525078"/>
    </source>
</evidence>
<reference evidence="4 5" key="1">
    <citation type="journal article" date="2020" name="bioRxiv">
        <title>Sequence and annotation of 42 cannabis genomes reveals extensive copy number variation in cannabinoid synthesis and pathogen resistance genes.</title>
        <authorList>
            <person name="Mckernan K.J."/>
            <person name="Helbert Y."/>
            <person name="Kane L.T."/>
            <person name="Ebling H."/>
            <person name="Zhang L."/>
            <person name="Liu B."/>
            <person name="Eaton Z."/>
            <person name="Mclaughlin S."/>
            <person name="Kingan S."/>
            <person name="Baybayan P."/>
            <person name="Concepcion G."/>
            <person name="Jordan M."/>
            <person name="Riva A."/>
            <person name="Barbazuk W."/>
            <person name="Harkins T."/>
        </authorList>
    </citation>
    <scope>NUCLEOTIDE SEQUENCE [LARGE SCALE GENOMIC DNA]</scope>
    <source>
        <strain evidence="4 5">cv. Jamaican Lion 4</strain>
        <strain evidence="3">Father</strain>
        <strain evidence="2">Mother</strain>
        <tissue evidence="3">Leaf</tissue>
    </source>
</reference>
<dbReference type="EMBL" id="JAATIP010000328">
    <property type="protein sequence ID" value="KAF4351827.1"/>
    <property type="molecule type" value="Genomic_DNA"/>
</dbReference>
<feature type="region of interest" description="Disordered" evidence="1">
    <location>
        <begin position="533"/>
        <end position="587"/>
    </location>
</feature>
<dbReference type="AlphaFoldDB" id="A0A7J6I514"/>
<protein>
    <submittedName>
        <fullName evidence="3">Uncharacterized protein</fullName>
    </submittedName>
</protein>
<evidence type="ECO:0000256" key="1">
    <source>
        <dbReference type="SAM" id="MobiDB-lite"/>
    </source>
</evidence>
<dbReference type="Proteomes" id="UP000525078">
    <property type="component" value="Unassembled WGS sequence"/>
</dbReference>
<organism evidence="3 5">
    <name type="scientific">Cannabis sativa</name>
    <name type="common">Hemp</name>
    <name type="synonym">Marijuana</name>
    <dbReference type="NCBI Taxonomy" id="3483"/>
    <lineage>
        <taxon>Eukaryota</taxon>
        <taxon>Viridiplantae</taxon>
        <taxon>Streptophyta</taxon>
        <taxon>Embryophyta</taxon>
        <taxon>Tracheophyta</taxon>
        <taxon>Spermatophyta</taxon>
        <taxon>Magnoliopsida</taxon>
        <taxon>eudicotyledons</taxon>
        <taxon>Gunneridae</taxon>
        <taxon>Pentapetalae</taxon>
        <taxon>rosids</taxon>
        <taxon>fabids</taxon>
        <taxon>Rosales</taxon>
        <taxon>Cannabaceae</taxon>
        <taxon>Cannabis</taxon>
    </lineage>
</organism>
<feature type="compositionally biased region" description="Acidic residues" evidence="1">
    <location>
        <begin position="544"/>
        <end position="559"/>
    </location>
</feature>
<dbReference type="EMBL" id="JAATIQ010000009">
    <property type="protein sequence ID" value="KAF4402109.1"/>
    <property type="molecule type" value="Genomic_DNA"/>
</dbReference>
<comment type="caution">
    <text evidence="3">The sequence shown here is derived from an EMBL/GenBank/DDBJ whole genome shotgun (WGS) entry which is preliminary data.</text>
</comment>
<evidence type="ECO:0000313" key="3">
    <source>
        <dbReference type="EMBL" id="KAF4402109.1"/>
    </source>
</evidence>
<feature type="region of interest" description="Disordered" evidence="1">
    <location>
        <begin position="1"/>
        <end position="57"/>
    </location>
</feature>
<proteinExistence type="predicted"/>
<feature type="compositionally biased region" description="Polar residues" evidence="1">
    <location>
        <begin position="32"/>
        <end position="51"/>
    </location>
</feature>
<dbReference type="Proteomes" id="UP000583929">
    <property type="component" value="Unassembled WGS sequence"/>
</dbReference>
<sequence length="587" mass="64023">MEKKKKEHKLASAYSQEPDTNDHSNKEDQDEQTVGNNIKTLCPSNDNATSENNHHTPVLQWPYTPQNNAAVDQSPLASKPHIHTQSPSPVIISQWHFPHQHQQNLTNLQVPQGQLPLNYTQPTPPFWLPQRTAHTYPGMNVPSPAFSPYEITWQAPAAGLGSASTAQNQVPSVCYPFGYSYQGLPGPCDPLSLWGQGQGQGQAQQSQPLCTYAFPGTYNYFPSPPSVMLNSSTSTGQVIQRGVIKTTAKLSQKHQQLWDAQSAENVQLWNVINQLQSEIGDYKNQLTRLEAEVSSFKPKVEEPPARTSGTAVAGQPSKRGRPKRSVASVDAGASPDESHRRARARKSATSKVQSETKEHIYEKVVLNKIEDVDKSRQSLATIATIEQRYSENMLNNNAANSSGNVETNGRNLMMPAFSNQAPPQICGMVLTPSSEMKCSSDKSTEPKTAYSILSQQATAMSTNSNRSSSGYLSATVNGNLGWSAANVTSEEAERKMLSIGCQGFYNSNVIRQEGKLVPGWSFVNGEDASEELEDAAVLGSAKDENEEMEEDGSSETEDIVETKDDGANNEDVAVGTSPKGLSPLNNW</sequence>
<feature type="region of interest" description="Disordered" evidence="1">
    <location>
        <begin position="297"/>
        <end position="356"/>
    </location>
</feature>
<evidence type="ECO:0000313" key="5">
    <source>
        <dbReference type="Proteomes" id="UP000583929"/>
    </source>
</evidence>
<keyword evidence="5" id="KW-1185">Reference proteome</keyword>
<accession>A0A7J6I514</accession>